<dbReference type="OrthoDB" id="2933035at2"/>
<evidence type="ECO:0000313" key="1">
    <source>
        <dbReference type="EMBL" id="RIW28619.1"/>
    </source>
</evidence>
<proteinExistence type="predicted"/>
<reference evidence="1 2" key="1">
    <citation type="submission" date="2018-09" db="EMBL/GenBank/DDBJ databases">
        <title>Bacillus saliacetes sp. nov., isolated from Thai shrimp paste (Ka-pi).</title>
        <authorList>
            <person name="Daroonpunt R."/>
            <person name="Tanasupawat S."/>
            <person name="Yiamsombut S."/>
        </authorList>
    </citation>
    <scope>NUCLEOTIDE SEQUENCE [LARGE SCALE GENOMIC DNA]</scope>
    <source>
        <strain evidence="1 2">SKP7-4</strain>
    </source>
</reference>
<dbReference type="AlphaFoldDB" id="A0A3A1QNF9"/>
<keyword evidence="2" id="KW-1185">Reference proteome</keyword>
<dbReference type="EMBL" id="QXIR01000042">
    <property type="protein sequence ID" value="RIW28619.1"/>
    <property type="molecule type" value="Genomic_DNA"/>
</dbReference>
<evidence type="ECO:0008006" key="3">
    <source>
        <dbReference type="Google" id="ProtNLM"/>
    </source>
</evidence>
<accession>A0A3A1QNF9</accession>
<comment type="caution">
    <text evidence="1">The sequence shown here is derived from an EMBL/GenBank/DDBJ whole genome shotgun (WGS) entry which is preliminary data.</text>
</comment>
<organism evidence="1 2">
    <name type="scientific">Bacillus salacetis</name>
    <dbReference type="NCBI Taxonomy" id="2315464"/>
    <lineage>
        <taxon>Bacteria</taxon>
        <taxon>Bacillati</taxon>
        <taxon>Bacillota</taxon>
        <taxon>Bacilli</taxon>
        <taxon>Bacillales</taxon>
        <taxon>Bacillaceae</taxon>
        <taxon>Bacillus</taxon>
    </lineage>
</organism>
<dbReference type="RefSeq" id="WP_119549346.1">
    <property type="nucleotide sequence ID" value="NZ_QXIR01000042.1"/>
</dbReference>
<dbReference type="Proteomes" id="UP000265801">
    <property type="component" value="Unassembled WGS sequence"/>
</dbReference>
<evidence type="ECO:0000313" key="2">
    <source>
        <dbReference type="Proteomes" id="UP000265801"/>
    </source>
</evidence>
<protein>
    <recommendedName>
        <fullName evidence="3">DUF3139 domain-containing protein</fullName>
    </recommendedName>
</protein>
<name>A0A3A1QNF9_9BACI</name>
<gene>
    <name evidence="1" type="ORF">D3H55_21390</name>
</gene>
<sequence>MKKKVLIIVIVLIGLAFTLCGPYNILQDFNANEILQDVQLKRDFHNDPLRSAEYKGRDTYIVYTDSGDEFVVIKDYFSVMNFKWKIYELRGGVEDE</sequence>